<dbReference type="OMA" id="GISYHRE"/>
<dbReference type="InParanoid" id="C5K561"/>
<dbReference type="GeneID" id="9054032"/>
<dbReference type="InterPro" id="IPR011042">
    <property type="entry name" value="6-blade_b-propeller_TolB-like"/>
</dbReference>
<dbReference type="EMBL" id="GG670562">
    <property type="protein sequence ID" value="EER20483.1"/>
    <property type="molecule type" value="Genomic_DNA"/>
</dbReference>
<keyword evidence="1" id="KW-0472">Membrane</keyword>
<protein>
    <submittedName>
        <fullName evidence="2">Uncharacterized protein</fullName>
    </submittedName>
</protein>
<name>C5K561_PERM5</name>
<keyword evidence="1" id="KW-0812">Transmembrane</keyword>
<dbReference type="OrthoDB" id="432162at2759"/>
<dbReference type="AlphaFoldDB" id="C5K561"/>
<dbReference type="Proteomes" id="UP000007800">
    <property type="component" value="Unassembled WGS sequence"/>
</dbReference>
<dbReference type="PANTHER" id="PTHR11799:SF12">
    <property type="entry name" value="PARAOXONASE-RELATED"/>
    <property type="match status" value="1"/>
</dbReference>
<organism evidence="3">
    <name type="scientific">Perkinsus marinus (strain ATCC 50983 / TXsc)</name>
    <dbReference type="NCBI Taxonomy" id="423536"/>
    <lineage>
        <taxon>Eukaryota</taxon>
        <taxon>Sar</taxon>
        <taxon>Alveolata</taxon>
        <taxon>Perkinsozoa</taxon>
        <taxon>Perkinsea</taxon>
        <taxon>Perkinsida</taxon>
        <taxon>Perkinsidae</taxon>
        <taxon>Perkinsus</taxon>
    </lineage>
</organism>
<reference evidence="2 3" key="1">
    <citation type="submission" date="2008-07" db="EMBL/GenBank/DDBJ databases">
        <authorList>
            <person name="El-Sayed N."/>
            <person name="Caler E."/>
            <person name="Inman J."/>
            <person name="Amedeo P."/>
            <person name="Hass B."/>
            <person name="Wortman J."/>
        </authorList>
    </citation>
    <scope>NUCLEOTIDE SEQUENCE [LARGE SCALE GENOMIC DNA]</scope>
    <source>
        <strain evidence="3">ATCC 50983 / TXsc</strain>
    </source>
</reference>
<dbReference type="RefSeq" id="XP_002788687.1">
    <property type="nucleotide sequence ID" value="XM_002788641.1"/>
</dbReference>
<evidence type="ECO:0000313" key="2">
    <source>
        <dbReference type="EMBL" id="EER20483.1"/>
    </source>
</evidence>
<accession>C5K561</accession>
<proteinExistence type="predicted"/>
<keyword evidence="1" id="KW-1133">Transmembrane helix</keyword>
<dbReference type="PANTHER" id="PTHR11799">
    <property type="entry name" value="PARAOXONASE"/>
    <property type="match status" value="1"/>
</dbReference>
<feature type="transmembrane region" description="Helical" evidence="1">
    <location>
        <begin position="27"/>
        <end position="45"/>
    </location>
</feature>
<sequence>MAEASPHNSPQASVAGPTGPTLPRCTYVIAIVLVLFSALFYRVYYQILMMDVSLESMPETIQGSNCREIGPPKGVKNLGGMEDIEFVSDGSWAIVSNMDPKMTFKMGPVSEATFPLFALDVKAEVLTALPLEGFPIGISFRPHGISYHRETATLGVVNHAWASGGERVEFFRVRFEGQRPVALLYMKSVTSPEMGHGQLNDMQILEVEPRVKFYATKWWGHPLGDDKGPNMLAKGRFLADLILGLNSCTIVYCDGEKCRDTGGARPGYNGIYISHDRSKLAAVVMGDHGLNLYDILPDGDLRIIGHVHTGMPLDNIYPDLERSTPQKQIYYTAGIRRPVDLLYGSENFGKPNITREDIAIPAHARRVTIEWGDNGSQPSFTIEELYSTRAMQNIGAWSVFAKAPKSKKHILGSFLDTGLLICD</sequence>
<evidence type="ECO:0000313" key="3">
    <source>
        <dbReference type="Proteomes" id="UP000007800"/>
    </source>
</evidence>
<dbReference type="Gene3D" id="2.120.10.30">
    <property type="entry name" value="TolB, C-terminal domain"/>
    <property type="match status" value="1"/>
</dbReference>
<dbReference type="InterPro" id="IPR051288">
    <property type="entry name" value="Serum_paraoxonase/arylesterase"/>
</dbReference>
<keyword evidence="3" id="KW-1185">Reference proteome</keyword>
<evidence type="ECO:0000256" key="1">
    <source>
        <dbReference type="SAM" id="Phobius"/>
    </source>
</evidence>
<gene>
    <name evidence="2" type="ORF">Pmar_PMAR010224</name>
</gene>
<dbReference type="SUPFAM" id="SSF63829">
    <property type="entry name" value="Calcium-dependent phosphotriesterase"/>
    <property type="match status" value="1"/>
</dbReference>